<organism evidence="16 17">
    <name type="scientific">Labrys wisconsinensis</name>
    <dbReference type="NCBI Taxonomy" id="425677"/>
    <lineage>
        <taxon>Bacteria</taxon>
        <taxon>Pseudomonadati</taxon>
        <taxon>Pseudomonadota</taxon>
        <taxon>Alphaproteobacteria</taxon>
        <taxon>Hyphomicrobiales</taxon>
        <taxon>Xanthobacteraceae</taxon>
        <taxon>Labrys</taxon>
    </lineage>
</organism>
<evidence type="ECO:0000256" key="2">
    <source>
        <dbReference type="ARBA" id="ARBA00004651"/>
    </source>
</evidence>
<keyword evidence="9 16" id="KW-0418">Kinase</keyword>
<dbReference type="Pfam" id="PF02518">
    <property type="entry name" value="HATPase_c"/>
    <property type="match status" value="1"/>
</dbReference>
<evidence type="ECO:0000256" key="11">
    <source>
        <dbReference type="ARBA" id="ARBA00022989"/>
    </source>
</evidence>
<dbReference type="InterPro" id="IPR005467">
    <property type="entry name" value="His_kinase_dom"/>
</dbReference>
<dbReference type="Proteomes" id="UP001242480">
    <property type="component" value="Unassembled WGS sequence"/>
</dbReference>
<keyword evidence="11" id="KW-1133">Transmembrane helix</keyword>
<dbReference type="SUPFAM" id="SSF55874">
    <property type="entry name" value="ATPase domain of HSP90 chaperone/DNA topoisomerase II/histidine kinase"/>
    <property type="match status" value="1"/>
</dbReference>
<keyword evidence="17" id="KW-1185">Reference proteome</keyword>
<dbReference type="EC" id="2.7.13.3" evidence="3"/>
<dbReference type="CDD" id="cd00082">
    <property type="entry name" value="HisKA"/>
    <property type="match status" value="1"/>
</dbReference>
<dbReference type="InterPro" id="IPR004358">
    <property type="entry name" value="Sig_transdc_His_kin-like_C"/>
</dbReference>
<name>A0ABU0JMN0_9HYPH</name>
<keyword evidence="13" id="KW-0472">Membrane</keyword>
<dbReference type="PROSITE" id="PS50109">
    <property type="entry name" value="HIS_KIN"/>
    <property type="match status" value="1"/>
</dbReference>
<dbReference type="GO" id="GO:0004673">
    <property type="term" value="F:protein histidine kinase activity"/>
    <property type="evidence" value="ECO:0007669"/>
    <property type="project" value="UniProtKB-EC"/>
</dbReference>
<sequence>MIRSPILDRLSRRRGEWLAFAAVAATVLGLTAWLAGEVGRSRAAEALRAQAAGSATLNVAVLRAELEKQRALPYVLSQDPDVQAALAGHEPVRIAALNAKLETLVRGTRTAVIYLIDASGTAIVSSNWREPTSFVGSNYRFRPYFTGAVTDGAAEHFALGTVSKRPGLYISRRIGEPNALLGVVVVKVEFDQVEADWGQSGAAVYVADPRGIVLLTSEPDWRFLAEAPIAPGDAGAIRASLQFGNAPLTPLPLRPRDAGTAGADFAALPDGSLQLASESAVPSTPWRLHLLLPADDALAAGARTARIAALGGAGSVLALAGLLLHRRQRSRTRAAEAVEARAELERRVEARTRDLSAANAQLTREIDERQRIEAKLQVARDELAQANRLATLGQVTAGLAHEVNQPVAAIRSYADNAVAFLDRGDHAAVRDNLATVAGLTERIGAITGTLRGFSRKATGETGPLALVEALDGALMLVGTRARRLGVALDADRPEPGLAVIANRVRLEQVLVNLLQNALDALEERPEPAIRIGLAATPMEAILTVADNGPGIAPEVLAALFTPFLTTKPRGVGLGLVISKDIVDEFGGHLAADNAPGGGACFTLTLRRAP</sequence>
<dbReference type="Gene3D" id="1.10.287.130">
    <property type="match status" value="1"/>
</dbReference>
<evidence type="ECO:0000256" key="5">
    <source>
        <dbReference type="ARBA" id="ARBA00022553"/>
    </source>
</evidence>
<dbReference type="Gene3D" id="3.30.450.20">
    <property type="entry name" value="PAS domain"/>
    <property type="match status" value="2"/>
</dbReference>
<keyword evidence="7" id="KW-0812">Transmembrane</keyword>
<evidence type="ECO:0000256" key="3">
    <source>
        <dbReference type="ARBA" id="ARBA00012438"/>
    </source>
</evidence>
<dbReference type="PANTHER" id="PTHR43065:SF46">
    <property type="entry name" value="C4-DICARBOXYLATE TRANSPORT SENSOR PROTEIN DCTB"/>
    <property type="match status" value="1"/>
</dbReference>
<dbReference type="InterPro" id="IPR017055">
    <property type="entry name" value="Sig_transdc_His_kinase_DctB"/>
</dbReference>
<dbReference type="Gene3D" id="3.30.565.10">
    <property type="entry name" value="Histidine kinase-like ATPase, C-terminal domain"/>
    <property type="match status" value="1"/>
</dbReference>
<feature type="domain" description="Histidine kinase" evidence="15">
    <location>
        <begin position="398"/>
        <end position="609"/>
    </location>
</feature>
<dbReference type="InterPro" id="IPR029151">
    <property type="entry name" value="Sensor-like_sf"/>
</dbReference>
<dbReference type="InterPro" id="IPR003661">
    <property type="entry name" value="HisK_dim/P_dom"/>
</dbReference>
<gene>
    <name evidence="16" type="ORF">QO011_007808</name>
</gene>
<dbReference type="PRINTS" id="PR00344">
    <property type="entry name" value="BCTRLSENSOR"/>
</dbReference>
<keyword evidence="14" id="KW-0175">Coiled coil</keyword>
<dbReference type="RefSeq" id="WP_307284948.1">
    <property type="nucleotide sequence ID" value="NZ_JAUSVX010000026.1"/>
</dbReference>
<dbReference type="InterPro" id="IPR033479">
    <property type="entry name" value="dCache_1"/>
</dbReference>
<evidence type="ECO:0000256" key="10">
    <source>
        <dbReference type="ARBA" id="ARBA00022840"/>
    </source>
</evidence>
<dbReference type="EMBL" id="JAUSVX010000026">
    <property type="protein sequence ID" value="MDQ0474766.1"/>
    <property type="molecule type" value="Genomic_DNA"/>
</dbReference>
<proteinExistence type="predicted"/>
<evidence type="ECO:0000256" key="14">
    <source>
        <dbReference type="SAM" id="Coils"/>
    </source>
</evidence>
<reference evidence="16 17" key="1">
    <citation type="submission" date="2023-07" db="EMBL/GenBank/DDBJ databases">
        <title>Genomic Encyclopedia of Type Strains, Phase IV (KMG-IV): sequencing the most valuable type-strain genomes for metagenomic binning, comparative biology and taxonomic classification.</title>
        <authorList>
            <person name="Goeker M."/>
        </authorList>
    </citation>
    <scope>NUCLEOTIDE SEQUENCE [LARGE SCALE GENOMIC DNA]</scope>
    <source>
        <strain evidence="16 17">DSM 19619</strain>
    </source>
</reference>
<dbReference type="PANTHER" id="PTHR43065">
    <property type="entry name" value="SENSOR HISTIDINE KINASE"/>
    <property type="match status" value="1"/>
</dbReference>
<evidence type="ECO:0000259" key="15">
    <source>
        <dbReference type="PROSITE" id="PS50109"/>
    </source>
</evidence>
<evidence type="ECO:0000256" key="1">
    <source>
        <dbReference type="ARBA" id="ARBA00000085"/>
    </source>
</evidence>
<evidence type="ECO:0000313" key="16">
    <source>
        <dbReference type="EMBL" id="MDQ0474766.1"/>
    </source>
</evidence>
<accession>A0ABU0JMN0</accession>
<keyword evidence="4" id="KW-1003">Cell membrane</keyword>
<comment type="caution">
    <text evidence="16">The sequence shown here is derived from an EMBL/GenBank/DDBJ whole genome shotgun (WGS) entry which is preliminary data.</text>
</comment>
<comment type="subcellular location">
    <subcellularLocation>
        <location evidence="2">Cell membrane</location>
        <topology evidence="2">Multi-pass membrane protein</topology>
    </subcellularLocation>
</comment>
<evidence type="ECO:0000256" key="9">
    <source>
        <dbReference type="ARBA" id="ARBA00022777"/>
    </source>
</evidence>
<evidence type="ECO:0000313" key="17">
    <source>
        <dbReference type="Proteomes" id="UP001242480"/>
    </source>
</evidence>
<keyword evidence="6 16" id="KW-0808">Transferase</keyword>
<evidence type="ECO:0000256" key="12">
    <source>
        <dbReference type="ARBA" id="ARBA00023012"/>
    </source>
</evidence>
<keyword evidence="8" id="KW-0547">Nucleotide-binding</keyword>
<comment type="catalytic activity">
    <reaction evidence="1">
        <text>ATP + protein L-histidine = ADP + protein N-phospho-L-histidine.</text>
        <dbReference type="EC" id="2.7.13.3"/>
    </reaction>
</comment>
<evidence type="ECO:0000256" key="8">
    <source>
        <dbReference type="ARBA" id="ARBA00022741"/>
    </source>
</evidence>
<dbReference type="SMART" id="SM00387">
    <property type="entry name" value="HATPase_c"/>
    <property type="match status" value="1"/>
</dbReference>
<keyword evidence="5" id="KW-0597">Phosphoprotein</keyword>
<evidence type="ECO:0000256" key="4">
    <source>
        <dbReference type="ARBA" id="ARBA00022475"/>
    </source>
</evidence>
<protein>
    <recommendedName>
        <fullName evidence="3">histidine kinase</fullName>
        <ecNumber evidence="3">2.7.13.3</ecNumber>
    </recommendedName>
</protein>
<dbReference type="SMART" id="SM00388">
    <property type="entry name" value="HisKA"/>
    <property type="match status" value="1"/>
</dbReference>
<dbReference type="InterPro" id="IPR036890">
    <property type="entry name" value="HATPase_C_sf"/>
</dbReference>
<dbReference type="InterPro" id="IPR036097">
    <property type="entry name" value="HisK_dim/P_sf"/>
</dbReference>
<dbReference type="SUPFAM" id="SSF47384">
    <property type="entry name" value="Homodimeric domain of signal transducing histidine kinase"/>
    <property type="match status" value="1"/>
</dbReference>
<keyword evidence="10" id="KW-0067">ATP-binding</keyword>
<dbReference type="InterPro" id="IPR003594">
    <property type="entry name" value="HATPase_dom"/>
</dbReference>
<dbReference type="SUPFAM" id="SSF103190">
    <property type="entry name" value="Sensory domain-like"/>
    <property type="match status" value="1"/>
</dbReference>
<evidence type="ECO:0000256" key="13">
    <source>
        <dbReference type="ARBA" id="ARBA00023136"/>
    </source>
</evidence>
<dbReference type="Pfam" id="PF02743">
    <property type="entry name" value="dCache_1"/>
    <property type="match status" value="1"/>
</dbReference>
<evidence type="ECO:0000256" key="6">
    <source>
        <dbReference type="ARBA" id="ARBA00022679"/>
    </source>
</evidence>
<keyword evidence="12" id="KW-0902">Two-component regulatory system</keyword>
<dbReference type="Gene3D" id="6.10.250.3020">
    <property type="match status" value="1"/>
</dbReference>
<evidence type="ECO:0000256" key="7">
    <source>
        <dbReference type="ARBA" id="ARBA00022692"/>
    </source>
</evidence>
<feature type="coiled-coil region" evidence="14">
    <location>
        <begin position="327"/>
        <end position="389"/>
    </location>
</feature>
<dbReference type="PIRSF" id="PIRSF036431">
    <property type="entry name" value="STHK_DctB"/>
    <property type="match status" value="1"/>
</dbReference>